<evidence type="ECO:0000256" key="4">
    <source>
        <dbReference type="ARBA" id="ARBA00022692"/>
    </source>
</evidence>
<evidence type="ECO:0000256" key="7">
    <source>
        <dbReference type="SAM" id="Phobius"/>
    </source>
</evidence>
<feature type="transmembrane region" description="Helical" evidence="7">
    <location>
        <begin position="314"/>
        <end position="338"/>
    </location>
</feature>
<dbReference type="InterPro" id="IPR025857">
    <property type="entry name" value="MacB_PCD"/>
</dbReference>
<dbReference type="Pfam" id="PF02687">
    <property type="entry name" value="FtsX"/>
    <property type="match status" value="1"/>
</dbReference>
<evidence type="ECO:0000259" key="9">
    <source>
        <dbReference type="Pfam" id="PF12704"/>
    </source>
</evidence>
<accession>A0A1F6TSC6</accession>
<dbReference type="InterPro" id="IPR003838">
    <property type="entry name" value="ABC3_permease_C"/>
</dbReference>
<keyword evidence="6 7" id="KW-0472">Membrane</keyword>
<evidence type="ECO:0000259" key="8">
    <source>
        <dbReference type="Pfam" id="PF02687"/>
    </source>
</evidence>
<evidence type="ECO:0000256" key="6">
    <source>
        <dbReference type="ARBA" id="ARBA00023136"/>
    </source>
</evidence>
<dbReference type="AlphaFoldDB" id="A0A1F6TSC6"/>
<evidence type="ECO:0000256" key="2">
    <source>
        <dbReference type="ARBA" id="ARBA00005236"/>
    </source>
</evidence>
<dbReference type="PANTHER" id="PTHR30489">
    <property type="entry name" value="LIPOPROTEIN-RELEASING SYSTEM TRANSMEMBRANE PROTEIN LOLE"/>
    <property type="match status" value="1"/>
</dbReference>
<protein>
    <recommendedName>
        <fullName evidence="12">ABC transporter permease</fullName>
    </recommendedName>
</protein>
<dbReference type="Pfam" id="PF12704">
    <property type="entry name" value="MacB_PCD"/>
    <property type="match status" value="1"/>
</dbReference>
<dbReference type="PANTHER" id="PTHR30489:SF0">
    <property type="entry name" value="LIPOPROTEIN-RELEASING SYSTEM TRANSMEMBRANE PROTEIN LOLE"/>
    <property type="match status" value="1"/>
</dbReference>
<comment type="caution">
    <text evidence="10">The sequence shown here is derived from an EMBL/GenBank/DDBJ whole genome shotgun (WGS) entry which is preliminary data.</text>
</comment>
<evidence type="ECO:0000313" key="10">
    <source>
        <dbReference type="EMBL" id="OGI48034.1"/>
    </source>
</evidence>
<dbReference type="EMBL" id="MFSU01000039">
    <property type="protein sequence ID" value="OGI48034.1"/>
    <property type="molecule type" value="Genomic_DNA"/>
</dbReference>
<comment type="similarity">
    <text evidence="2">Belongs to the ABC-4 integral membrane protein family. LolC/E subfamily.</text>
</comment>
<feature type="transmembrane region" description="Helical" evidence="7">
    <location>
        <begin position="269"/>
        <end position="294"/>
    </location>
</feature>
<sequence>MRLADLPLLTTLAWRNLWRHTRRTAVMVFALALGVWSMVTLASLVRGSMEQQITKEILNLTGHAQIHARAYPDDPAVAHRFRPAPALDQALRQSPIGAWSARVRVPAVVSSERESAGVMLVGIDPAGERGLSFIPQAVTAGRYLDSPDDPGLLLGRKLAEQLETALGRRVVLMSQDAGDQIADRGFRVVGIFDADPQAMETGYVFIGRGIAQRMLKIGAEVSEIAVMTPDRKRPQAAVAGLRAAAGDLDVAPWTEVQPLLVLTEKINNVVLLIWFAVVFAAMAFGLVNTLLMAVFERTREFGLFQALGMPPRYILGQVLIESLMLLVVGLVLGNAAAWATVASLKGGIDLSAFAEGLEMVGVSPVIYPALAGSDMAAANIIVMTLGVLASLYPAWRASRYVPVEAITRV</sequence>
<feature type="transmembrane region" description="Helical" evidence="7">
    <location>
        <begin position="24"/>
        <end position="45"/>
    </location>
</feature>
<keyword evidence="3" id="KW-1003">Cell membrane</keyword>
<feature type="domain" description="MacB-like periplasmic core" evidence="9">
    <location>
        <begin position="24"/>
        <end position="243"/>
    </location>
</feature>
<evidence type="ECO:0000256" key="3">
    <source>
        <dbReference type="ARBA" id="ARBA00022475"/>
    </source>
</evidence>
<proteinExistence type="inferred from homology"/>
<gene>
    <name evidence="10" type="ORF">A2151_05240</name>
</gene>
<reference evidence="10 11" key="1">
    <citation type="journal article" date="2016" name="Nat. Commun.">
        <title>Thousands of microbial genomes shed light on interconnected biogeochemical processes in an aquifer system.</title>
        <authorList>
            <person name="Anantharaman K."/>
            <person name="Brown C.T."/>
            <person name="Hug L.A."/>
            <person name="Sharon I."/>
            <person name="Castelle C.J."/>
            <person name="Probst A.J."/>
            <person name="Thomas B.C."/>
            <person name="Singh A."/>
            <person name="Wilkins M.J."/>
            <person name="Karaoz U."/>
            <person name="Brodie E.L."/>
            <person name="Williams K.H."/>
            <person name="Hubbard S.S."/>
            <person name="Banfield J.F."/>
        </authorList>
    </citation>
    <scope>NUCLEOTIDE SEQUENCE [LARGE SCALE GENOMIC DNA]</scope>
</reference>
<feature type="domain" description="ABC3 transporter permease C-terminal" evidence="8">
    <location>
        <begin position="275"/>
        <end position="400"/>
    </location>
</feature>
<keyword evidence="5 7" id="KW-1133">Transmembrane helix</keyword>
<comment type="subcellular location">
    <subcellularLocation>
        <location evidence="1">Cell membrane</location>
        <topology evidence="1">Multi-pass membrane protein</topology>
    </subcellularLocation>
</comment>
<organism evidence="10 11">
    <name type="scientific">Candidatus Muproteobacteria bacterium RBG_16_65_34</name>
    <dbReference type="NCBI Taxonomy" id="1817760"/>
    <lineage>
        <taxon>Bacteria</taxon>
        <taxon>Pseudomonadati</taxon>
        <taxon>Pseudomonadota</taxon>
        <taxon>Candidatus Muproteobacteria</taxon>
    </lineage>
</organism>
<name>A0A1F6TSC6_9PROT</name>
<dbReference type="GO" id="GO:0044874">
    <property type="term" value="P:lipoprotein localization to outer membrane"/>
    <property type="evidence" value="ECO:0007669"/>
    <property type="project" value="TreeGrafter"/>
</dbReference>
<evidence type="ECO:0000256" key="1">
    <source>
        <dbReference type="ARBA" id="ARBA00004651"/>
    </source>
</evidence>
<dbReference type="Proteomes" id="UP000178885">
    <property type="component" value="Unassembled WGS sequence"/>
</dbReference>
<dbReference type="InterPro" id="IPR051447">
    <property type="entry name" value="Lipoprotein-release_system"/>
</dbReference>
<keyword evidence="4 7" id="KW-0812">Transmembrane</keyword>
<dbReference type="STRING" id="1817760.A2151_05240"/>
<dbReference type="GO" id="GO:0098797">
    <property type="term" value="C:plasma membrane protein complex"/>
    <property type="evidence" value="ECO:0007669"/>
    <property type="project" value="TreeGrafter"/>
</dbReference>
<evidence type="ECO:0000313" key="11">
    <source>
        <dbReference type="Proteomes" id="UP000178885"/>
    </source>
</evidence>
<evidence type="ECO:0000256" key="5">
    <source>
        <dbReference type="ARBA" id="ARBA00022989"/>
    </source>
</evidence>
<evidence type="ECO:0008006" key="12">
    <source>
        <dbReference type="Google" id="ProtNLM"/>
    </source>
</evidence>